<evidence type="ECO:0000256" key="2">
    <source>
        <dbReference type="SAM" id="Phobius"/>
    </source>
</evidence>
<feature type="region of interest" description="Disordered" evidence="1">
    <location>
        <begin position="65"/>
        <end position="96"/>
    </location>
</feature>
<keyword evidence="2" id="KW-0812">Transmembrane</keyword>
<accession>A0A803SY91</accession>
<reference evidence="4" key="3">
    <citation type="submission" date="2025-09" db="UniProtKB">
        <authorList>
            <consortium name="Ensembl"/>
        </authorList>
    </citation>
    <scope>IDENTIFICATION</scope>
</reference>
<dbReference type="InterPro" id="IPR052268">
    <property type="entry name" value="SAM_domain-containing_protein"/>
</dbReference>
<dbReference type="PANTHER" id="PTHR20843">
    <property type="entry name" value="STERILE ALPHA MOTIF DOMAIN CONTAINING PROTEIN 10"/>
    <property type="match status" value="1"/>
</dbReference>
<feature type="domain" description="SAM" evidence="3">
    <location>
        <begin position="107"/>
        <end position="173"/>
    </location>
</feature>
<organism evidence="4 5">
    <name type="scientific">Anolis carolinensis</name>
    <name type="common">Green anole</name>
    <name type="synonym">American chameleon</name>
    <dbReference type="NCBI Taxonomy" id="28377"/>
    <lineage>
        <taxon>Eukaryota</taxon>
        <taxon>Metazoa</taxon>
        <taxon>Chordata</taxon>
        <taxon>Craniata</taxon>
        <taxon>Vertebrata</taxon>
        <taxon>Euteleostomi</taxon>
        <taxon>Lepidosauria</taxon>
        <taxon>Squamata</taxon>
        <taxon>Bifurcata</taxon>
        <taxon>Unidentata</taxon>
        <taxon>Episquamata</taxon>
        <taxon>Toxicofera</taxon>
        <taxon>Iguania</taxon>
        <taxon>Dactyloidae</taxon>
        <taxon>Anolis</taxon>
    </lineage>
</organism>
<dbReference type="InterPro" id="IPR001660">
    <property type="entry name" value="SAM"/>
</dbReference>
<dbReference type="InterPro" id="IPR039144">
    <property type="entry name" value="Aveugle-like_SAM_dom"/>
</dbReference>
<keyword evidence="2" id="KW-0472">Membrane</keyword>
<dbReference type="SUPFAM" id="SSF47769">
    <property type="entry name" value="SAM/Pointed domain"/>
    <property type="match status" value="1"/>
</dbReference>
<dbReference type="Gene3D" id="1.10.150.50">
    <property type="entry name" value="Transcription Factor, Ets-1"/>
    <property type="match status" value="1"/>
</dbReference>
<dbReference type="SMART" id="SM00454">
    <property type="entry name" value="SAM"/>
    <property type="match status" value="1"/>
</dbReference>
<evidence type="ECO:0000313" key="5">
    <source>
        <dbReference type="Proteomes" id="UP000001646"/>
    </source>
</evidence>
<keyword evidence="5" id="KW-1185">Reference proteome</keyword>
<dbReference type="InterPro" id="IPR013761">
    <property type="entry name" value="SAM/pointed_sf"/>
</dbReference>
<reference evidence="4" key="1">
    <citation type="submission" date="2009-12" db="EMBL/GenBank/DDBJ databases">
        <title>The Genome Sequence of Anolis carolinensis (Green Anole Lizard).</title>
        <authorList>
            <consortium name="The Genome Sequencing Platform"/>
            <person name="Di Palma F."/>
            <person name="Alfoldi J."/>
            <person name="Heiman D."/>
            <person name="Young S."/>
            <person name="Grabherr M."/>
            <person name="Johnson J."/>
            <person name="Lander E.S."/>
            <person name="Lindblad-Toh K."/>
        </authorList>
    </citation>
    <scope>NUCLEOTIDE SEQUENCE [LARGE SCALE GENOMIC DNA]</scope>
    <source>
        <strain evidence="4">JBL SC #1</strain>
    </source>
</reference>
<feature type="transmembrane region" description="Helical" evidence="2">
    <location>
        <begin position="13"/>
        <end position="36"/>
    </location>
</feature>
<sequence length="251" mass="28723">VPLLKALQEYGEYCLRLAFLLILYAQSLSCFFLPAIHCNLNPNGIDLSVHTEGINLQLEGERVDSSSLKKENSSKLPESKGTPKRQQGESETSKSNIVKLTKPVALWTQQDVCKWLKKHCPNQYQIYSESFKQHDITGRALLRLTDKKLERMGIAQESLRQHILQQVLQLKVREEVRNLQLLTQGRRPSDEGPQERRGKGHRWDYKNGFDVLWHELLHEEALWGRSAFPSGDQREHNKSGSISVLGTACLL</sequence>
<dbReference type="GO" id="GO:0007169">
    <property type="term" value="P:cell surface receptor protein tyrosine kinase signaling pathway"/>
    <property type="evidence" value="ECO:0000318"/>
    <property type="project" value="GO_Central"/>
</dbReference>
<dbReference type="GeneTree" id="ENSGT00390000008161"/>
<evidence type="ECO:0000256" key="1">
    <source>
        <dbReference type="SAM" id="MobiDB-lite"/>
    </source>
</evidence>
<reference evidence="4" key="2">
    <citation type="submission" date="2025-08" db="UniProtKB">
        <authorList>
            <consortium name="Ensembl"/>
        </authorList>
    </citation>
    <scope>IDENTIFICATION</scope>
</reference>
<dbReference type="Ensembl" id="ENSACAT00000056855.1">
    <property type="protein sequence ID" value="ENSACAP00000027931.1"/>
    <property type="gene ID" value="ENSACAG00000008442.4"/>
</dbReference>
<dbReference type="Pfam" id="PF07647">
    <property type="entry name" value="SAM_2"/>
    <property type="match status" value="1"/>
</dbReference>
<protein>
    <submittedName>
        <fullName evidence="4">Sterile alpha motif domain containing 12</fullName>
    </submittedName>
</protein>
<dbReference type="CDD" id="cd09510">
    <property type="entry name" value="SAM_aveugle-like"/>
    <property type="match status" value="1"/>
</dbReference>
<proteinExistence type="predicted"/>
<dbReference type="GO" id="GO:0009898">
    <property type="term" value="C:cytoplasmic side of plasma membrane"/>
    <property type="evidence" value="ECO:0000318"/>
    <property type="project" value="GO_Central"/>
</dbReference>
<dbReference type="PANTHER" id="PTHR20843:SF2">
    <property type="entry name" value="STERILE ALPHA MOTIF DOMAIN-CONTAINING PROTEIN 12"/>
    <property type="match status" value="1"/>
</dbReference>
<dbReference type="Bgee" id="ENSACAG00000008442">
    <property type="expression patterns" value="Expressed in testis and 8 other cell types or tissues"/>
</dbReference>
<dbReference type="Proteomes" id="UP000001646">
    <property type="component" value="Unplaced"/>
</dbReference>
<dbReference type="AlphaFoldDB" id="A0A803SY91"/>
<gene>
    <name evidence="4" type="primary">SAMD12</name>
</gene>
<evidence type="ECO:0000259" key="3">
    <source>
        <dbReference type="PROSITE" id="PS50105"/>
    </source>
</evidence>
<dbReference type="InParanoid" id="A0A803SY91"/>
<dbReference type="PROSITE" id="PS50105">
    <property type="entry name" value="SAM_DOMAIN"/>
    <property type="match status" value="1"/>
</dbReference>
<evidence type="ECO:0000313" key="4">
    <source>
        <dbReference type="Ensembl" id="ENSACAP00000027931.1"/>
    </source>
</evidence>
<name>A0A803SY91_ANOCA</name>
<keyword evidence="2" id="KW-1133">Transmembrane helix</keyword>